<dbReference type="RefSeq" id="WP_089367203.1">
    <property type="nucleotide sequence ID" value="NZ_CP023864.1"/>
</dbReference>
<sequence length="193" mass="22297">MEKRILSVESYGIYVVCIASLKRFLTRKQIKSKNLLKVFQDNNDLYIDSLKEGVWIPILPIDSIDYEILIGHDDIIKDDWNEVFTYDGFNLNVEDDNVWIGSLGSLANFRVSLFKDPAQDCLSYQTLDGQTLYKGFRIRLGKGKYRVAISGYKKRVISESTIYGYGFNFEPTDAFTSYNDPRDDAQYTFNMTP</sequence>
<name>A0A2K9HGP7_9BACT</name>
<protein>
    <submittedName>
        <fullName evidence="1">Uncharacterized protein</fullName>
    </submittedName>
</protein>
<dbReference type="KEGG" id="pje:CRM71_11465"/>
<keyword evidence="2" id="KW-1185">Reference proteome</keyword>
<dbReference type="EMBL" id="FZNZ01000048">
    <property type="protein sequence ID" value="SNS13542.1"/>
    <property type="molecule type" value="Genomic_DNA"/>
</dbReference>
<dbReference type="OrthoDB" id="2732133at2"/>
<reference evidence="1 2" key="1">
    <citation type="submission" date="2017-06" db="EMBL/GenBank/DDBJ databases">
        <authorList>
            <person name="Varghese N."/>
            <person name="Submissions S."/>
        </authorList>
    </citation>
    <scope>NUCLEOTIDE SEQUENCE [LARGE SCALE GENOMIC DNA]</scope>
    <source>
        <strain evidence="1 2">DSM 26989</strain>
    </source>
</reference>
<dbReference type="AlphaFoldDB" id="A0A2K9HGP7"/>
<organism evidence="1 2">
    <name type="scientific">Prevotella jejuni</name>
    <dbReference type="NCBI Taxonomy" id="1177574"/>
    <lineage>
        <taxon>Bacteria</taxon>
        <taxon>Pseudomonadati</taxon>
        <taxon>Bacteroidota</taxon>
        <taxon>Bacteroidia</taxon>
        <taxon>Bacteroidales</taxon>
        <taxon>Prevotellaceae</taxon>
        <taxon>Prevotella</taxon>
    </lineage>
</organism>
<evidence type="ECO:0000313" key="1">
    <source>
        <dbReference type="EMBL" id="SNS13542.1"/>
    </source>
</evidence>
<dbReference type="Proteomes" id="UP000198427">
    <property type="component" value="Unassembled WGS sequence"/>
</dbReference>
<gene>
    <name evidence="1" type="ORF">SAMN06265364_1483</name>
</gene>
<dbReference type="GeneID" id="94029996"/>
<evidence type="ECO:0000313" key="2">
    <source>
        <dbReference type="Proteomes" id="UP000198427"/>
    </source>
</evidence>
<accession>A0A2K9HGP7</accession>
<proteinExistence type="predicted"/>
<comment type="caution">
    <text evidence="1">The sequence shown here is derived from an EMBL/GenBank/DDBJ whole genome shotgun (WGS) entry which is preliminary data.</text>
</comment>